<reference evidence="1 2" key="1">
    <citation type="journal article" date="2019" name="Nat. Ecol. Evol.">
        <title>Megaphylogeny resolves global patterns of mushroom evolution.</title>
        <authorList>
            <person name="Varga T."/>
            <person name="Krizsan K."/>
            <person name="Foldi C."/>
            <person name="Dima B."/>
            <person name="Sanchez-Garcia M."/>
            <person name="Sanchez-Ramirez S."/>
            <person name="Szollosi G.J."/>
            <person name="Szarkandi J.G."/>
            <person name="Papp V."/>
            <person name="Albert L."/>
            <person name="Andreopoulos W."/>
            <person name="Angelini C."/>
            <person name="Antonin V."/>
            <person name="Barry K.W."/>
            <person name="Bougher N.L."/>
            <person name="Buchanan P."/>
            <person name="Buyck B."/>
            <person name="Bense V."/>
            <person name="Catcheside P."/>
            <person name="Chovatia M."/>
            <person name="Cooper J."/>
            <person name="Damon W."/>
            <person name="Desjardin D."/>
            <person name="Finy P."/>
            <person name="Geml J."/>
            <person name="Haridas S."/>
            <person name="Hughes K."/>
            <person name="Justo A."/>
            <person name="Karasinski D."/>
            <person name="Kautmanova I."/>
            <person name="Kiss B."/>
            <person name="Kocsube S."/>
            <person name="Kotiranta H."/>
            <person name="LaButti K.M."/>
            <person name="Lechner B.E."/>
            <person name="Liimatainen K."/>
            <person name="Lipzen A."/>
            <person name="Lukacs Z."/>
            <person name="Mihaltcheva S."/>
            <person name="Morgado L.N."/>
            <person name="Niskanen T."/>
            <person name="Noordeloos M.E."/>
            <person name="Ohm R.A."/>
            <person name="Ortiz-Santana B."/>
            <person name="Ovrebo C."/>
            <person name="Racz N."/>
            <person name="Riley R."/>
            <person name="Savchenko A."/>
            <person name="Shiryaev A."/>
            <person name="Soop K."/>
            <person name="Spirin V."/>
            <person name="Szebenyi C."/>
            <person name="Tomsovsky M."/>
            <person name="Tulloss R.E."/>
            <person name="Uehling J."/>
            <person name="Grigoriev I.V."/>
            <person name="Vagvolgyi C."/>
            <person name="Papp T."/>
            <person name="Martin F.M."/>
            <person name="Miettinen O."/>
            <person name="Hibbett D.S."/>
            <person name="Nagy L.G."/>
        </authorList>
    </citation>
    <scope>NUCLEOTIDE SEQUENCE [LARGE SCALE GENOMIC DNA]</scope>
    <source>
        <strain evidence="1 2">OMC1185</strain>
    </source>
</reference>
<protein>
    <recommendedName>
        <fullName evidence="3">Clp1-like protein</fullName>
    </recommendedName>
</protein>
<dbReference type="OrthoDB" id="2523383at2759"/>
<proteinExistence type="predicted"/>
<name>A0A5C3N504_9AGAM</name>
<accession>A0A5C3N504</accession>
<dbReference type="AlphaFoldDB" id="A0A5C3N504"/>
<evidence type="ECO:0008006" key="3">
    <source>
        <dbReference type="Google" id="ProtNLM"/>
    </source>
</evidence>
<gene>
    <name evidence="1" type="ORF">OE88DRAFT_1656321</name>
</gene>
<dbReference type="EMBL" id="ML213508">
    <property type="protein sequence ID" value="TFK52754.1"/>
    <property type="molecule type" value="Genomic_DNA"/>
</dbReference>
<evidence type="ECO:0000313" key="2">
    <source>
        <dbReference type="Proteomes" id="UP000305948"/>
    </source>
</evidence>
<keyword evidence="2" id="KW-1185">Reference proteome</keyword>
<sequence length="282" mass="29932">MFQVASRPQAHPFPSMGSLADELPVYSSPSALVHLPRTLQKPSYKEVNKDVLASIEPGLRDVPVEYVKRGIAQQAQEMLAAISAVGASVPKSVPRASIPSAVPATISPSAAHVCPTHILAIASSSQAGASPSIALIPTHQIVLAAHCANIPSFPKPSPASDSGRVTIPIVPLTVPSASTFPLLHAYLYTKRLDALLTNLLPIPLQLLPSATPTPDELKRASHHLASTAMFSADHLTRYVSLVHSLWKNIVALGVFEKELWQALDLAWEVVVGAVHIANGARQ</sequence>
<dbReference type="Proteomes" id="UP000305948">
    <property type="component" value="Unassembled WGS sequence"/>
</dbReference>
<evidence type="ECO:0000313" key="1">
    <source>
        <dbReference type="EMBL" id="TFK52754.1"/>
    </source>
</evidence>
<organism evidence="1 2">
    <name type="scientific">Heliocybe sulcata</name>
    <dbReference type="NCBI Taxonomy" id="5364"/>
    <lineage>
        <taxon>Eukaryota</taxon>
        <taxon>Fungi</taxon>
        <taxon>Dikarya</taxon>
        <taxon>Basidiomycota</taxon>
        <taxon>Agaricomycotina</taxon>
        <taxon>Agaricomycetes</taxon>
        <taxon>Gloeophyllales</taxon>
        <taxon>Gloeophyllaceae</taxon>
        <taxon>Heliocybe</taxon>
    </lineage>
</organism>